<accession>A0ABQ3UIF5</accession>
<feature type="transmembrane region" description="Helical" evidence="6">
    <location>
        <begin position="152"/>
        <end position="170"/>
    </location>
</feature>
<evidence type="ECO:0000313" key="7">
    <source>
        <dbReference type="EMBL" id="GHO52483.1"/>
    </source>
</evidence>
<reference evidence="7 8" key="1">
    <citation type="journal article" date="2021" name="Int. J. Syst. Evol. Microbiol.">
        <title>Reticulibacter mediterranei gen. nov., sp. nov., within the new family Reticulibacteraceae fam. nov., and Ktedonospora formicarum gen. nov., sp. nov., Ktedonobacter robiniae sp. nov., Dictyobacter formicarum sp. nov. and Dictyobacter arantiisoli sp. nov., belonging to the class Ktedonobacteria.</title>
        <authorList>
            <person name="Yabe S."/>
            <person name="Zheng Y."/>
            <person name="Wang C.M."/>
            <person name="Sakai Y."/>
            <person name="Abe K."/>
            <person name="Yokota A."/>
            <person name="Donadio S."/>
            <person name="Cavaletti L."/>
            <person name="Monciardini P."/>
        </authorList>
    </citation>
    <scope>NUCLEOTIDE SEQUENCE [LARGE SCALE GENOMIC DNA]</scope>
    <source>
        <strain evidence="7 8">SOSP1-30</strain>
    </source>
</reference>
<comment type="caution">
    <text evidence="7">The sequence shown here is derived from an EMBL/GenBank/DDBJ whole genome shotgun (WGS) entry which is preliminary data.</text>
</comment>
<feature type="transmembrane region" description="Helical" evidence="6">
    <location>
        <begin position="69"/>
        <end position="91"/>
    </location>
</feature>
<dbReference type="PANTHER" id="PTHR42770">
    <property type="entry name" value="AMINO ACID TRANSPORTER-RELATED"/>
    <property type="match status" value="1"/>
</dbReference>
<dbReference type="Gene3D" id="1.20.1740.10">
    <property type="entry name" value="Amino acid/polyamine transporter I"/>
    <property type="match status" value="1"/>
</dbReference>
<keyword evidence="8" id="KW-1185">Reference proteome</keyword>
<comment type="subcellular location">
    <subcellularLocation>
        <location evidence="1">Cell membrane</location>
        <topology evidence="1">Multi-pass membrane protein</topology>
    </subcellularLocation>
</comment>
<feature type="transmembrane region" description="Helical" evidence="6">
    <location>
        <begin position="399"/>
        <end position="423"/>
    </location>
</feature>
<evidence type="ECO:0000313" key="8">
    <source>
        <dbReference type="Proteomes" id="UP000654345"/>
    </source>
</evidence>
<dbReference type="InterPro" id="IPR050367">
    <property type="entry name" value="APC_superfamily"/>
</dbReference>
<evidence type="ECO:0000256" key="6">
    <source>
        <dbReference type="SAM" id="Phobius"/>
    </source>
</evidence>
<keyword evidence="2" id="KW-1003">Cell membrane</keyword>
<gene>
    <name evidence="7" type="ORF">KSB_09580</name>
</gene>
<dbReference type="PIRSF" id="PIRSF006060">
    <property type="entry name" value="AA_transporter"/>
    <property type="match status" value="1"/>
</dbReference>
<proteinExistence type="predicted"/>
<keyword evidence="4 6" id="KW-1133">Transmembrane helix</keyword>
<protein>
    <submittedName>
        <fullName evidence="7">Transporter</fullName>
    </submittedName>
</protein>
<feature type="transmembrane region" description="Helical" evidence="6">
    <location>
        <begin position="476"/>
        <end position="499"/>
    </location>
</feature>
<keyword evidence="5 6" id="KW-0472">Membrane</keyword>
<evidence type="ECO:0000256" key="2">
    <source>
        <dbReference type="ARBA" id="ARBA00022475"/>
    </source>
</evidence>
<dbReference type="RefSeq" id="WP_201369390.1">
    <property type="nucleotide sequence ID" value="NZ_BNJG01000001.1"/>
</dbReference>
<dbReference type="InterPro" id="IPR002293">
    <property type="entry name" value="AA/rel_permease1"/>
</dbReference>
<evidence type="ECO:0000256" key="4">
    <source>
        <dbReference type="ARBA" id="ARBA00022989"/>
    </source>
</evidence>
<feature type="transmembrane region" description="Helical" evidence="6">
    <location>
        <begin position="112"/>
        <end position="140"/>
    </location>
</feature>
<dbReference type="Proteomes" id="UP000654345">
    <property type="component" value="Unassembled WGS sequence"/>
</dbReference>
<evidence type="ECO:0000256" key="1">
    <source>
        <dbReference type="ARBA" id="ARBA00004651"/>
    </source>
</evidence>
<keyword evidence="3 6" id="KW-0812">Transmembrane</keyword>
<feature type="transmembrane region" description="Helical" evidence="6">
    <location>
        <begin position="444"/>
        <end position="464"/>
    </location>
</feature>
<feature type="transmembrane region" description="Helical" evidence="6">
    <location>
        <begin position="45"/>
        <end position="63"/>
    </location>
</feature>
<feature type="transmembrane region" description="Helical" evidence="6">
    <location>
        <begin position="182"/>
        <end position="204"/>
    </location>
</feature>
<evidence type="ECO:0000256" key="3">
    <source>
        <dbReference type="ARBA" id="ARBA00022692"/>
    </source>
</evidence>
<name>A0ABQ3UIF5_9CHLR</name>
<sequence length="511" mass="55601">MQASKNVEVVQGRAEREVETRDQGALPSEQYVPQIMPSVVGGRDLLACYIVAMFLITNAVLQASGGVVALTYTVLGAVAFFLPCVLATAQLGIAYPHEGSLYNWTYHALGRFWSFFVGLCYWLSGVLAPVTAANAFVTILAGLNKNWLTEPWQQGCVMIGLLLVGSFLCTRRLRIALNMINISALALLLAVLGIVIAAALWLWSGHPLQKDLVDGASWRITPDNFSLFSVVTLSFIGASGPLNMASELRSEAGREKRRMVLAHLFGGTPIVFACYFLVPFAILIVLGRAVLQEAVPSFAGIHVMDAVFGSWAGSVVASITLLSCLATIVFYIGASARLLFVAGADRFLPRQMVYLNRHRQPVIAIRFHTAAAVLVVVVVFMVLPYVVKLGTTTMLVPRIYAILSAVLTIIWTIATAFYFINLFSLFLGKRRHAQGQQKILPRPVLLLISAVGLLTCLATIVSTFAYPWSSLIRGDIWIVSVGGITAVCLVIAINISMIAHSEARWELLRDS</sequence>
<feature type="transmembrane region" description="Helical" evidence="6">
    <location>
        <begin position="264"/>
        <end position="291"/>
    </location>
</feature>
<evidence type="ECO:0000256" key="5">
    <source>
        <dbReference type="ARBA" id="ARBA00023136"/>
    </source>
</evidence>
<dbReference type="PANTHER" id="PTHR42770:SF7">
    <property type="entry name" value="MEMBRANE PROTEIN"/>
    <property type="match status" value="1"/>
</dbReference>
<dbReference type="Pfam" id="PF13520">
    <property type="entry name" value="AA_permease_2"/>
    <property type="match status" value="1"/>
</dbReference>
<feature type="transmembrane region" description="Helical" evidence="6">
    <location>
        <begin position="224"/>
        <end position="243"/>
    </location>
</feature>
<organism evidence="7 8">
    <name type="scientific">Ktedonobacter robiniae</name>
    <dbReference type="NCBI Taxonomy" id="2778365"/>
    <lineage>
        <taxon>Bacteria</taxon>
        <taxon>Bacillati</taxon>
        <taxon>Chloroflexota</taxon>
        <taxon>Ktedonobacteria</taxon>
        <taxon>Ktedonobacterales</taxon>
        <taxon>Ktedonobacteraceae</taxon>
        <taxon>Ktedonobacter</taxon>
    </lineage>
</organism>
<dbReference type="EMBL" id="BNJG01000001">
    <property type="protein sequence ID" value="GHO52483.1"/>
    <property type="molecule type" value="Genomic_DNA"/>
</dbReference>
<feature type="transmembrane region" description="Helical" evidence="6">
    <location>
        <begin position="311"/>
        <end position="342"/>
    </location>
</feature>
<feature type="transmembrane region" description="Helical" evidence="6">
    <location>
        <begin position="363"/>
        <end position="387"/>
    </location>
</feature>